<dbReference type="PANTHER" id="PTHR31272:SF9">
    <property type="entry name" value="BLL1027 PROTEIN"/>
    <property type="match status" value="1"/>
</dbReference>
<feature type="transmembrane region" description="Helical" evidence="1">
    <location>
        <begin position="129"/>
        <end position="153"/>
    </location>
</feature>
<evidence type="ECO:0000313" key="2">
    <source>
        <dbReference type="EMBL" id="SVB49346.1"/>
    </source>
</evidence>
<dbReference type="AlphaFoldDB" id="A0A382EEY8"/>
<accession>A0A382EEY8</accession>
<name>A0A382EEY8_9ZZZZ</name>
<keyword evidence="1" id="KW-0812">Transmembrane</keyword>
<keyword evidence="1" id="KW-0472">Membrane</keyword>
<proteinExistence type="predicted"/>
<dbReference type="EMBL" id="UINC01044209">
    <property type="protein sequence ID" value="SVB49346.1"/>
    <property type="molecule type" value="Genomic_DNA"/>
</dbReference>
<keyword evidence="1" id="KW-1133">Transmembrane helix</keyword>
<feature type="transmembrane region" description="Helical" evidence="1">
    <location>
        <begin position="44"/>
        <end position="77"/>
    </location>
</feature>
<feature type="transmembrane region" description="Helical" evidence="1">
    <location>
        <begin position="207"/>
        <end position="228"/>
    </location>
</feature>
<feature type="transmembrane region" description="Helical" evidence="1">
    <location>
        <begin position="12"/>
        <end position="32"/>
    </location>
</feature>
<gene>
    <name evidence="2" type="ORF">METZ01_LOCUS202200</name>
</gene>
<feature type="transmembrane region" description="Helical" evidence="1">
    <location>
        <begin position="173"/>
        <end position="195"/>
    </location>
</feature>
<protein>
    <submittedName>
        <fullName evidence="2">Uncharacterized protein</fullName>
    </submittedName>
</protein>
<feature type="transmembrane region" description="Helical" evidence="1">
    <location>
        <begin position="83"/>
        <end position="108"/>
    </location>
</feature>
<evidence type="ECO:0000256" key="1">
    <source>
        <dbReference type="SAM" id="Phobius"/>
    </source>
</evidence>
<sequence length="244" mass="26219">MEVLIFTFSSGLIAAFNPCGVLMFPAYVGYQLKSINQIDSQKPIIFALIIKALSLGIFTSLGFVVLFGFMGLLLGLFGSLIRIWVPLMGLIIGVLLIIIGIFLLGFRAKINILFLSRASSIGSGIKNQNLGMFVFGIGYGIASLSCALPIYLAAIGLVLGTGLDITNIIFNSLIYALGMGVVMISTSVGVVIFKHSINSFVSKISKSVEYIGSIMMIAAGVFIIHYWLLGTGSNLFYDSIKDIF</sequence>
<organism evidence="2">
    <name type="scientific">marine metagenome</name>
    <dbReference type="NCBI Taxonomy" id="408172"/>
    <lineage>
        <taxon>unclassified sequences</taxon>
        <taxon>metagenomes</taxon>
        <taxon>ecological metagenomes</taxon>
    </lineage>
</organism>
<dbReference type="InterPro" id="IPR051790">
    <property type="entry name" value="Cytochrome_c-biogenesis_DsbD"/>
</dbReference>
<reference evidence="2" key="1">
    <citation type="submission" date="2018-05" db="EMBL/GenBank/DDBJ databases">
        <authorList>
            <person name="Lanie J.A."/>
            <person name="Ng W.-L."/>
            <person name="Kazmierczak K.M."/>
            <person name="Andrzejewski T.M."/>
            <person name="Davidsen T.M."/>
            <person name="Wayne K.J."/>
            <person name="Tettelin H."/>
            <person name="Glass J.I."/>
            <person name="Rusch D."/>
            <person name="Podicherti R."/>
            <person name="Tsui H.-C.T."/>
            <person name="Winkler M.E."/>
        </authorList>
    </citation>
    <scope>NUCLEOTIDE SEQUENCE</scope>
</reference>
<dbReference type="PANTHER" id="PTHR31272">
    <property type="entry name" value="CYTOCHROME C-TYPE BIOGENESIS PROTEIN HI_1454-RELATED"/>
    <property type="match status" value="1"/>
</dbReference>